<evidence type="ECO:0000313" key="24">
    <source>
        <dbReference type="Proteomes" id="UP001652625"/>
    </source>
</evidence>
<dbReference type="Gene3D" id="3.30.300.320">
    <property type="match status" value="1"/>
</dbReference>
<dbReference type="PROSITE" id="PS01186">
    <property type="entry name" value="EGF_2"/>
    <property type="match status" value="2"/>
</dbReference>
<dbReference type="Gene3D" id="2.10.25.10">
    <property type="entry name" value="Laminin"/>
    <property type="match status" value="3"/>
</dbReference>
<evidence type="ECO:0000313" key="25">
    <source>
        <dbReference type="RefSeq" id="NP_001296638.1"/>
    </source>
</evidence>
<evidence type="ECO:0000256" key="6">
    <source>
        <dbReference type="ARBA" id="ARBA00022737"/>
    </source>
</evidence>
<keyword evidence="24" id="KW-1185">Reference proteome</keyword>
<name>A8DCL8_HYDVU</name>
<feature type="domain" description="EGF-like" evidence="22">
    <location>
        <begin position="108"/>
        <end position="145"/>
    </location>
</feature>
<dbReference type="Pfam" id="PF00008">
    <property type="entry name" value="EGF"/>
    <property type="match status" value="2"/>
</dbReference>
<dbReference type="AlphaFoldDB" id="A8DCL8"/>
<dbReference type="SMART" id="SM01339">
    <property type="entry name" value="NODP"/>
    <property type="match status" value="1"/>
</dbReference>
<dbReference type="InterPro" id="IPR035993">
    <property type="entry name" value="Notch-like_dom_sf"/>
</dbReference>
<dbReference type="Pfam" id="PF12796">
    <property type="entry name" value="Ank_2"/>
    <property type="match status" value="1"/>
</dbReference>
<reference evidence="24 25" key="2">
    <citation type="submission" date="2025-05" db="UniProtKB">
        <authorList>
            <consortium name="RefSeq"/>
        </authorList>
    </citation>
    <scope>NUCLEOTIDE SEQUENCE [LARGE SCALE GENOMIC DNA]</scope>
</reference>
<dbReference type="PROSITE" id="PS51257">
    <property type="entry name" value="PROKAR_LIPOPROTEIN"/>
    <property type="match status" value="1"/>
</dbReference>
<keyword evidence="14" id="KW-0010">Activator</keyword>
<dbReference type="PROSITE" id="PS50026">
    <property type="entry name" value="EGF_3"/>
    <property type="match status" value="4"/>
</dbReference>
<dbReference type="OrthoDB" id="430340at2759"/>
<dbReference type="InterPro" id="IPR018097">
    <property type="entry name" value="EGF_Ca-bd_CS"/>
</dbReference>
<feature type="domain" description="EGF-like" evidence="22">
    <location>
        <begin position="218"/>
        <end position="254"/>
    </location>
</feature>
<sequence>MGQPRFYIAFIFTIGCWNAPLEGKQHVYYASREGASNCKSEGIMSYRGLMKKIMCTNERVGKTCENDKFCKSNEECLCENKCEDRRCKKKVVNAQYDDQENPGFNETNVGQCKVNICDNGGSCIVTKENTTICHCASGFSGDKCSTNIDDCFPNPCNGNGHCDDGIGRYTCKCFDGFKGINCSYSSSCRINCDSVNSNCSGNGCACKSGFEGENCDIQINECTKNFCGLHGRCESTKNGYECVCNSSYTGPFCDKKITYCTNTSCPHGTCIEKDNGFSCKCNDENFIGENCSISLLSNVTKCPFEECHSKFDGGVCNPKCDNPQCNWDGTDCTLGVDPWIQCKSQKNQCWNGNGVCDRECNNMHCLFDGNDCRPKIDECPSDCAKKFGNRICDRHCDTVACGHDNKECSMNTPPKLVQGFLVIKLRSGRSEFEANQVQLLRNLSIILNTILTIVTVETSSKFRRSSSDSAFTTITLKMDNSLCTELCFDSPKVAASYLGARAQKKNLDLVFPIYSVSDSKLSPNTSSITHSVIIVTIITLVLVIVVVGGKKMRFRLWKFNQDRPNVSERGEADGGEEIGLSPPHSSFGVDDYSLEGYSSAKKLKLSEEAETEVLVDTRRHFCQNHLLHQAIIVGNIEEVIALLDRGFDANGVDDTGVSPLQKCVLRNNFDAFRLLLRRSNIDHQCQLGKTALMMSCYYKNCCMLDELLAVGARVTLTDVNGHTALHHAALAGNANAIHILHKNNAKVDVQDILGQSPLFLAVVSISIDAVSALLAHYANKNLGDNMDRTPLMIAKEIKHLQLVSLLSDWDGSPQSPISPTNIKVYTNGSKKRKRKDSWGRGVGCTSNSVSFSNPPRFHYDDRSARNQFLYQRTSTDDAINPFPTPPSVTIYSPSYKDACSPNFGPNIYELPSPPESWSTSFSSP</sequence>
<evidence type="ECO:0000256" key="19">
    <source>
        <dbReference type="PROSITE-ProRule" id="PRU00076"/>
    </source>
</evidence>
<evidence type="ECO:0000256" key="10">
    <source>
        <dbReference type="ARBA" id="ARBA00023015"/>
    </source>
</evidence>
<keyword evidence="3 19" id="KW-0245">EGF-like domain</keyword>
<keyword evidence="7" id="KW-0221">Differentiation</keyword>
<evidence type="ECO:0000256" key="20">
    <source>
        <dbReference type="SAM" id="MobiDB-lite"/>
    </source>
</evidence>
<feature type="disulfide bond" evidence="19">
    <location>
        <begin position="260"/>
        <end position="270"/>
    </location>
</feature>
<dbReference type="GO" id="GO:0005509">
    <property type="term" value="F:calcium ion binding"/>
    <property type="evidence" value="ECO:0007669"/>
    <property type="project" value="InterPro"/>
</dbReference>
<keyword evidence="8" id="KW-0914">Notch signaling pathway</keyword>
<dbReference type="GO" id="GO:0030154">
    <property type="term" value="P:cell differentiation"/>
    <property type="evidence" value="ECO:0007669"/>
    <property type="project" value="UniProtKB-KW"/>
</dbReference>
<dbReference type="InterPro" id="IPR011656">
    <property type="entry name" value="Notch_NODP_dom"/>
</dbReference>
<comment type="subcellular location">
    <subcellularLocation>
        <location evidence="2">Cell membrane</location>
        <topology evidence="2">Single-pass type I membrane protein</topology>
    </subcellularLocation>
    <subcellularLocation>
        <location evidence="1">Nucleus</location>
    </subcellularLocation>
</comment>
<evidence type="ECO:0000256" key="18">
    <source>
        <dbReference type="PROSITE-ProRule" id="PRU00023"/>
    </source>
</evidence>
<dbReference type="PANTHER" id="PTHR24049:SF22">
    <property type="entry name" value="DROSOPHILA CRUMBS HOMOLOG"/>
    <property type="match status" value="1"/>
</dbReference>
<dbReference type="Pfam" id="PF13637">
    <property type="entry name" value="Ank_4"/>
    <property type="match status" value="1"/>
</dbReference>
<dbReference type="Proteomes" id="UP001652625">
    <property type="component" value="Chromosome 02"/>
</dbReference>
<evidence type="ECO:0000313" key="23">
    <source>
        <dbReference type="EMBL" id="ABV68547.1"/>
    </source>
</evidence>
<gene>
    <name evidence="25" type="primary">LOC100200510</name>
    <name evidence="25" type="synonym">notch</name>
</gene>
<evidence type="ECO:0000256" key="16">
    <source>
        <dbReference type="ARBA" id="ARBA00023180"/>
    </source>
</evidence>
<dbReference type="InterPro" id="IPR036770">
    <property type="entry name" value="Ankyrin_rpt-contain_sf"/>
</dbReference>
<proteinExistence type="evidence at transcript level"/>
<feature type="transmembrane region" description="Helical" evidence="21">
    <location>
        <begin position="528"/>
        <end position="548"/>
    </location>
</feature>
<keyword evidence="17" id="KW-0539">Nucleus</keyword>
<dbReference type="PROSITE" id="PS01187">
    <property type="entry name" value="EGF_CA"/>
    <property type="match status" value="1"/>
</dbReference>
<dbReference type="CDD" id="cd00054">
    <property type="entry name" value="EGF_CA"/>
    <property type="match status" value="2"/>
</dbReference>
<keyword evidence="16" id="KW-0325">Glycoprotein</keyword>
<dbReference type="Gene3D" id="3.30.70.3310">
    <property type="match status" value="1"/>
</dbReference>
<dbReference type="InterPro" id="IPR000800">
    <property type="entry name" value="Notch_dom"/>
</dbReference>
<keyword evidence="5" id="KW-0732">Signal</keyword>
<dbReference type="InterPro" id="IPR000152">
    <property type="entry name" value="EGF-type_Asp/Asn_hydroxyl_site"/>
</dbReference>
<keyword evidence="11 18" id="KW-0040">ANK repeat</keyword>
<dbReference type="SUPFAM" id="SSF57196">
    <property type="entry name" value="EGF/Laminin"/>
    <property type="match status" value="3"/>
</dbReference>
<evidence type="ECO:0000256" key="12">
    <source>
        <dbReference type="ARBA" id="ARBA00023136"/>
    </source>
</evidence>
<dbReference type="GO" id="GO:0005886">
    <property type="term" value="C:plasma membrane"/>
    <property type="evidence" value="ECO:0007669"/>
    <property type="project" value="UniProtKB-SubCell"/>
</dbReference>
<protein>
    <submittedName>
        <fullName evidence="23 25">Notch</fullName>
    </submittedName>
</protein>
<feature type="domain" description="EGF-like" evidence="22">
    <location>
        <begin position="256"/>
        <end position="292"/>
    </location>
</feature>
<evidence type="ECO:0000256" key="21">
    <source>
        <dbReference type="SAM" id="Phobius"/>
    </source>
</evidence>
<evidence type="ECO:0000256" key="3">
    <source>
        <dbReference type="ARBA" id="ARBA00022536"/>
    </source>
</evidence>
<dbReference type="PROSITE" id="PS00010">
    <property type="entry name" value="ASX_HYDROXYL"/>
    <property type="match status" value="1"/>
</dbReference>
<keyword evidence="13 19" id="KW-1015">Disulfide bond</keyword>
<keyword evidence="15" id="KW-0804">Transcription</keyword>
<keyword evidence="9 21" id="KW-1133">Transmembrane helix</keyword>
<feature type="repeat" description="ANK" evidence="18">
    <location>
        <begin position="720"/>
        <end position="752"/>
    </location>
</feature>
<feature type="disulfide bond" evidence="19">
    <location>
        <begin position="173"/>
        <end position="182"/>
    </location>
</feature>
<dbReference type="SMART" id="SM00181">
    <property type="entry name" value="EGF"/>
    <property type="match status" value="5"/>
</dbReference>
<feature type="region of interest" description="Disordered" evidence="20">
    <location>
        <begin position="566"/>
        <end position="587"/>
    </location>
</feature>
<dbReference type="EMBL" id="EU152252">
    <property type="protein sequence ID" value="ABV68547.1"/>
    <property type="molecule type" value="mRNA"/>
</dbReference>
<dbReference type="PROSITE" id="PS50297">
    <property type="entry name" value="ANK_REP_REGION"/>
    <property type="match status" value="1"/>
</dbReference>
<dbReference type="GO" id="GO:0005634">
    <property type="term" value="C:nucleus"/>
    <property type="evidence" value="ECO:0007669"/>
    <property type="project" value="UniProtKB-SubCell"/>
</dbReference>
<dbReference type="KEGG" id="hmg:100200510"/>
<evidence type="ECO:0000256" key="14">
    <source>
        <dbReference type="ARBA" id="ARBA00023159"/>
    </source>
</evidence>
<dbReference type="InterPro" id="IPR051022">
    <property type="entry name" value="Notch_Cell-Fate_Det"/>
</dbReference>
<dbReference type="SUPFAM" id="SSF48403">
    <property type="entry name" value="Ankyrin repeat"/>
    <property type="match status" value="1"/>
</dbReference>
<keyword evidence="4 21" id="KW-0812">Transmembrane</keyword>
<evidence type="ECO:0000256" key="15">
    <source>
        <dbReference type="ARBA" id="ARBA00023163"/>
    </source>
</evidence>
<evidence type="ECO:0000256" key="4">
    <source>
        <dbReference type="ARBA" id="ARBA00022692"/>
    </source>
</evidence>
<dbReference type="Pfam" id="PF07684">
    <property type="entry name" value="NODP"/>
    <property type="match status" value="1"/>
</dbReference>
<dbReference type="SMART" id="SM00248">
    <property type="entry name" value="ANK"/>
    <property type="match status" value="6"/>
</dbReference>
<dbReference type="Pfam" id="PF00066">
    <property type="entry name" value="Notch"/>
    <property type="match status" value="3"/>
</dbReference>
<dbReference type="GO" id="GO:0032991">
    <property type="term" value="C:protein-containing complex"/>
    <property type="evidence" value="ECO:0007669"/>
    <property type="project" value="TreeGrafter"/>
</dbReference>
<dbReference type="GO" id="GO:0045197">
    <property type="term" value="P:establishment or maintenance of epithelial cell apical/basal polarity"/>
    <property type="evidence" value="ECO:0007669"/>
    <property type="project" value="TreeGrafter"/>
</dbReference>
<evidence type="ECO:0000256" key="2">
    <source>
        <dbReference type="ARBA" id="ARBA00004251"/>
    </source>
</evidence>
<comment type="caution">
    <text evidence="19">Lacks conserved residue(s) required for the propagation of feature annotation.</text>
</comment>
<dbReference type="SMART" id="SM00179">
    <property type="entry name" value="EGF_CA"/>
    <property type="match status" value="3"/>
</dbReference>
<dbReference type="GO" id="GO:0007219">
    <property type="term" value="P:Notch signaling pathway"/>
    <property type="evidence" value="ECO:0007669"/>
    <property type="project" value="UniProtKB-KW"/>
</dbReference>
<evidence type="ECO:0000256" key="8">
    <source>
        <dbReference type="ARBA" id="ARBA00022976"/>
    </source>
</evidence>
<keyword evidence="12 21" id="KW-0472">Membrane</keyword>
<dbReference type="PROSITE" id="PS50088">
    <property type="entry name" value="ANK_REPEAT"/>
    <property type="match status" value="1"/>
</dbReference>
<dbReference type="InterPro" id="IPR002110">
    <property type="entry name" value="Ankyrin_rpt"/>
</dbReference>
<dbReference type="GO" id="GO:0007157">
    <property type="term" value="P:heterophilic cell-cell adhesion via plasma membrane cell adhesion molecules"/>
    <property type="evidence" value="ECO:0007669"/>
    <property type="project" value="TreeGrafter"/>
</dbReference>
<accession>A8DCL8</accession>
<evidence type="ECO:0000256" key="17">
    <source>
        <dbReference type="ARBA" id="ARBA00023242"/>
    </source>
</evidence>
<evidence type="ECO:0000256" key="1">
    <source>
        <dbReference type="ARBA" id="ARBA00004123"/>
    </source>
</evidence>
<dbReference type="SMART" id="SM00004">
    <property type="entry name" value="NL"/>
    <property type="match status" value="3"/>
</dbReference>
<feature type="disulfide bond" evidence="19">
    <location>
        <begin position="135"/>
        <end position="144"/>
    </location>
</feature>
<dbReference type="GeneID" id="100200510"/>
<keyword evidence="10" id="KW-0805">Transcription regulation</keyword>
<dbReference type="PROSITE" id="PS00022">
    <property type="entry name" value="EGF_1"/>
    <property type="match status" value="3"/>
</dbReference>
<evidence type="ECO:0000259" key="22">
    <source>
        <dbReference type="PROSITE" id="PS50026"/>
    </source>
</evidence>
<dbReference type="InterPro" id="IPR000742">
    <property type="entry name" value="EGF"/>
</dbReference>
<dbReference type="RefSeq" id="NP_001296638.1">
    <property type="nucleotide sequence ID" value="NM_001309709.1"/>
</dbReference>
<dbReference type="Gene3D" id="1.25.40.20">
    <property type="entry name" value="Ankyrin repeat-containing domain"/>
    <property type="match status" value="1"/>
</dbReference>
<evidence type="ECO:0000256" key="7">
    <source>
        <dbReference type="ARBA" id="ARBA00022782"/>
    </source>
</evidence>
<keyword evidence="6" id="KW-0677">Repeat</keyword>
<evidence type="ECO:0000256" key="9">
    <source>
        <dbReference type="ARBA" id="ARBA00022989"/>
    </source>
</evidence>
<reference evidence="23 25" key="1">
    <citation type="journal article" date="2007" name="Dev. Biol.">
        <title>The Notch signaling pathway in the cnidarian Hydra.</title>
        <authorList>
            <person name="Kasbauer T."/>
            <person name="Towb P."/>
            <person name="Alexandrova O."/>
            <person name="David C.N."/>
            <person name="Dall'armi E."/>
            <person name="Staudigl A."/>
            <person name="Stiening B."/>
            <person name="Bottger A."/>
        </authorList>
    </citation>
    <scope>NUCLEOTIDE SEQUENCE</scope>
</reference>
<evidence type="ECO:0000256" key="11">
    <source>
        <dbReference type="ARBA" id="ARBA00023043"/>
    </source>
</evidence>
<dbReference type="InterPro" id="IPR001881">
    <property type="entry name" value="EGF-like_Ca-bd_dom"/>
</dbReference>
<evidence type="ECO:0000256" key="5">
    <source>
        <dbReference type="ARBA" id="ARBA00022729"/>
    </source>
</evidence>
<feature type="disulfide bond" evidence="19">
    <location>
        <begin position="244"/>
        <end position="253"/>
    </location>
</feature>
<evidence type="ECO:0000256" key="13">
    <source>
        <dbReference type="ARBA" id="ARBA00023157"/>
    </source>
</evidence>
<organism evidence="23">
    <name type="scientific">Hydra vulgaris</name>
    <name type="common">Hydra</name>
    <name type="synonym">Hydra attenuata</name>
    <dbReference type="NCBI Taxonomy" id="6087"/>
    <lineage>
        <taxon>Eukaryota</taxon>
        <taxon>Metazoa</taxon>
        <taxon>Cnidaria</taxon>
        <taxon>Hydrozoa</taxon>
        <taxon>Hydroidolina</taxon>
        <taxon>Anthoathecata</taxon>
        <taxon>Aplanulata</taxon>
        <taxon>Hydridae</taxon>
        <taxon>Hydra</taxon>
    </lineage>
</organism>
<feature type="domain" description="EGF-like" evidence="22">
    <location>
        <begin position="147"/>
        <end position="183"/>
    </location>
</feature>
<dbReference type="PANTHER" id="PTHR24049">
    <property type="entry name" value="CRUMBS FAMILY MEMBER"/>
    <property type="match status" value="1"/>
</dbReference>
<dbReference type="SUPFAM" id="SSF90193">
    <property type="entry name" value="Notch domain"/>
    <property type="match status" value="2"/>
</dbReference>
<dbReference type="PRINTS" id="PR01452">
    <property type="entry name" value="LNOTCHREPEAT"/>
</dbReference>